<protein>
    <submittedName>
        <fullName evidence="3">F-box protein 34</fullName>
    </submittedName>
</protein>
<dbReference type="OMA" id="NELHMSS"/>
<keyword evidence="2" id="KW-1185">Reference proteome</keyword>
<gene>
    <name evidence="1" type="ORF">HPLM_LOCUS15911</name>
</gene>
<proteinExistence type="predicted"/>
<dbReference type="Proteomes" id="UP000268014">
    <property type="component" value="Unassembled WGS sequence"/>
</dbReference>
<dbReference type="EMBL" id="UZAF01019187">
    <property type="protein sequence ID" value="VDO58251.1"/>
    <property type="molecule type" value="Genomic_DNA"/>
</dbReference>
<evidence type="ECO:0000313" key="1">
    <source>
        <dbReference type="EMBL" id="VDO58251.1"/>
    </source>
</evidence>
<dbReference type="AlphaFoldDB" id="A0A0N4WW17"/>
<name>A0A0N4WW17_HAEPC</name>
<reference evidence="1 2" key="2">
    <citation type="submission" date="2018-11" db="EMBL/GenBank/DDBJ databases">
        <authorList>
            <consortium name="Pathogen Informatics"/>
        </authorList>
    </citation>
    <scope>NUCLEOTIDE SEQUENCE [LARGE SCALE GENOMIC DNA]</scope>
    <source>
        <strain evidence="1 2">MHpl1</strain>
    </source>
</reference>
<organism evidence="3">
    <name type="scientific">Haemonchus placei</name>
    <name type="common">Barber's pole worm</name>
    <dbReference type="NCBI Taxonomy" id="6290"/>
    <lineage>
        <taxon>Eukaryota</taxon>
        <taxon>Metazoa</taxon>
        <taxon>Ecdysozoa</taxon>
        <taxon>Nematoda</taxon>
        <taxon>Chromadorea</taxon>
        <taxon>Rhabditida</taxon>
        <taxon>Rhabditina</taxon>
        <taxon>Rhabditomorpha</taxon>
        <taxon>Strongyloidea</taxon>
        <taxon>Trichostrongylidae</taxon>
        <taxon>Haemonchus</taxon>
    </lineage>
</organism>
<evidence type="ECO:0000313" key="2">
    <source>
        <dbReference type="Proteomes" id="UP000268014"/>
    </source>
</evidence>
<dbReference type="OrthoDB" id="5822328at2759"/>
<evidence type="ECO:0000313" key="3">
    <source>
        <dbReference type="WBParaSite" id="HPLM_0001591901-mRNA-1"/>
    </source>
</evidence>
<dbReference type="WBParaSite" id="HPLM_0001591901-mRNA-1">
    <property type="protein sequence ID" value="HPLM_0001591901-mRNA-1"/>
    <property type="gene ID" value="HPLM_0001591901"/>
</dbReference>
<accession>A0A0N4WW17</accession>
<reference evidence="3" key="1">
    <citation type="submission" date="2017-02" db="UniProtKB">
        <authorList>
            <consortium name="WormBaseParasite"/>
        </authorList>
    </citation>
    <scope>IDENTIFICATION</scope>
</reference>
<sequence length="93" mass="10253">ELKSDGQKLSFLPSLLRVKQCFQAVAAAKKETPVAVRTRRHFQNELHMSSPSDAQLSPCTVKLFGKGGRKMTSGPTAILRSKQHSAIPFNMND</sequence>